<gene>
    <name evidence="2" type="ORF">PCOR1329_LOCUS53400</name>
</gene>
<dbReference type="Proteomes" id="UP001189429">
    <property type="component" value="Unassembled WGS sequence"/>
</dbReference>
<evidence type="ECO:0000313" key="3">
    <source>
        <dbReference type="Proteomes" id="UP001189429"/>
    </source>
</evidence>
<protein>
    <submittedName>
        <fullName evidence="2">Uncharacterized protein</fullName>
    </submittedName>
</protein>
<keyword evidence="3" id="KW-1185">Reference proteome</keyword>
<dbReference type="Gene3D" id="2.60.120.620">
    <property type="entry name" value="q2cbj1_9rhob like domain"/>
    <property type="match status" value="1"/>
</dbReference>
<evidence type="ECO:0000313" key="2">
    <source>
        <dbReference type="EMBL" id="CAK0866091.1"/>
    </source>
</evidence>
<feature type="region of interest" description="Disordered" evidence="1">
    <location>
        <begin position="147"/>
        <end position="194"/>
    </location>
</feature>
<comment type="caution">
    <text evidence="2">The sequence shown here is derived from an EMBL/GenBank/DDBJ whole genome shotgun (WGS) entry which is preliminary data.</text>
</comment>
<dbReference type="SUPFAM" id="SSF51197">
    <property type="entry name" value="Clavaminate synthase-like"/>
    <property type="match status" value="1"/>
</dbReference>
<organism evidence="2 3">
    <name type="scientific">Prorocentrum cordatum</name>
    <dbReference type="NCBI Taxonomy" id="2364126"/>
    <lineage>
        <taxon>Eukaryota</taxon>
        <taxon>Sar</taxon>
        <taxon>Alveolata</taxon>
        <taxon>Dinophyceae</taxon>
        <taxon>Prorocentrales</taxon>
        <taxon>Prorocentraceae</taxon>
        <taxon>Prorocentrum</taxon>
    </lineage>
</organism>
<dbReference type="EMBL" id="CAUYUJ010016507">
    <property type="protein sequence ID" value="CAK0866091.1"/>
    <property type="molecule type" value="Genomic_DNA"/>
</dbReference>
<evidence type="ECO:0000256" key="1">
    <source>
        <dbReference type="SAM" id="MobiDB-lite"/>
    </source>
</evidence>
<feature type="compositionally biased region" description="Low complexity" evidence="1">
    <location>
        <begin position="173"/>
        <end position="184"/>
    </location>
</feature>
<sequence length="220" mass="23372">MGGRIGSRPLPRTLFVRRPCARRPDLFGPLPSRLSVRRPDLEDSAFPGRPNGRFRDYRRAGGDGERSGWLAPDPGLLELPPASRGWHSTDFAAGDVAVFGMDLLHTTVPNTTRSFRLSCDTRWQPAAAPPPAGVTVGPWRREARLRAAAAAAARRPSEPASDGSPAPRAEVVGAAPGRMGPPGAEFDPPHRLAKRCCQSSSVASALWTAQAAADGRASAD</sequence>
<proteinExistence type="predicted"/>
<reference evidence="2" key="1">
    <citation type="submission" date="2023-10" db="EMBL/GenBank/DDBJ databases">
        <authorList>
            <person name="Chen Y."/>
            <person name="Shah S."/>
            <person name="Dougan E. K."/>
            <person name="Thang M."/>
            <person name="Chan C."/>
        </authorList>
    </citation>
    <scope>NUCLEOTIDE SEQUENCE [LARGE SCALE GENOMIC DNA]</scope>
</reference>
<name>A0ABN9V2K7_9DINO</name>
<feature type="compositionally biased region" description="Low complexity" evidence="1">
    <location>
        <begin position="147"/>
        <end position="161"/>
    </location>
</feature>
<accession>A0ABN9V2K7</accession>